<evidence type="ECO:0000313" key="12">
    <source>
        <dbReference type="EMBL" id="ACI49708.1"/>
    </source>
</evidence>
<evidence type="ECO:0000256" key="11">
    <source>
        <dbReference type="ARBA" id="ARBA00031066"/>
    </source>
</evidence>
<name>B6V839_PECGU</name>
<organism evidence="12">
    <name type="scientific">Pectinaria gouldii</name>
    <name type="common">Trumpet worm</name>
    <name type="synonym">Ice-cream cone worm</name>
    <dbReference type="NCBI Taxonomy" id="260746"/>
    <lineage>
        <taxon>Eukaryota</taxon>
        <taxon>Metazoa</taxon>
        <taxon>Spiralia</taxon>
        <taxon>Lophotrochozoa</taxon>
        <taxon>Annelida</taxon>
        <taxon>Polychaeta</taxon>
        <taxon>Sedentaria</taxon>
        <taxon>Canalipalpata</taxon>
        <taxon>Terebellida</taxon>
        <taxon>Terebelliformia</taxon>
        <taxon>Pectinariidae</taxon>
        <taxon>Pectinaria</taxon>
    </lineage>
</organism>
<dbReference type="GO" id="GO:0046933">
    <property type="term" value="F:proton-transporting ATP synthase activity, rotational mechanism"/>
    <property type="evidence" value="ECO:0007669"/>
    <property type="project" value="InterPro"/>
</dbReference>
<keyword evidence="9" id="KW-0139">CF(1)</keyword>
<dbReference type="InterPro" id="IPR000131">
    <property type="entry name" value="ATP_synth_F1_gsu"/>
</dbReference>
<evidence type="ECO:0000256" key="3">
    <source>
        <dbReference type="ARBA" id="ARBA00022448"/>
    </source>
</evidence>
<evidence type="ECO:0000256" key="1">
    <source>
        <dbReference type="ARBA" id="ARBA00004637"/>
    </source>
</evidence>
<comment type="subcellular location">
    <subcellularLocation>
        <location evidence="1">Mitochondrion inner membrane</location>
        <topology evidence="1">Peripheral membrane protein</topology>
    </subcellularLocation>
</comment>
<dbReference type="Gene3D" id="1.10.287.80">
    <property type="entry name" value="ATP synthase, gamma subunit, helix hairpin domain"/>
    <property type="match status" value="1"/>
</dbReference>
<dbReference type="GO" id="GO:0045259">
    <property type="term" value="C:proton-transporting ATP synthase complex"/>
    <property type="evidence" value="ECO:0007669"/>
    <property type="project" value="UniProtKB-KW"/>
</dbReference>
<evidence type="ECO:0000256" key="10">
    <source>
        <dbReference type="ARBA" id="ARBA00023310"/>
    </source>
</evidence>
<evidence type="ECO:0000256" key="2">
    <source>
        <dbReference type="ARBA" id="ARBA00007681"/>
    </source>
</evidence>
<dbReference type="SUPFAM" id="SSF52943">
    <property type="entry name" value="ATP synthase (F1-ATPase), gamma subunit"/>
    <property type="match status" value="1"/>
</dbReference>
<dbReference type="AlphaFoldDB" id="B6V839"/>
<dbReference type="Pfam" id="PF00231">
    <property type="entry name" value="ATP-synt"/>
    <property type="match status" value="1"/>
</dbReference>
<reference evidence="12" key="1">
    <citation type="submission" date="2008-09" db="EMBL/GenBank/DDBJ databases">
        <authorList>
            <person name="Schiroo N.K."/>
            <person name="Mainali D."/>
            <person name="Baumann K.A."/>
            <person name="Dean M.A."/>
        </authorList>
    </citation>
    <scope>NUCLEOTIDE SEQUENCE</scope>
</reference>
<keyword evidence="3" id="KW-0813">Transport</keyword>
<keyword evidence="4" id="KW-0375">Hydrogen ion transport</keyword>
<evidence type="ECO:0000256" key="4">
    <source>
        <dbReference type="ARBA" id="ARBA00022781"/>
    </source>
</evidence>
<proteinExistence type="evidence at transcript level"/>
<dbReference type="GO" id="GO:0005743">
    <property type="term" value="C:mitochondrial inner membrane"/>
    <property type="evidence" value="ECO:0007669"/>
    <property type="project" value="UniProtKB-SubCell"/>
</dbReference>
<dbReference type="InterPro" id="IPR035968">
    <property type="entry name" value="ATP_synth_F1_ATPase_gsu"/>
</dbReference>
<dbReference type="CDD" id="cd12151">
    <property type="entry name" value="F1-ATPase_gamma"/>
    <property type="match status" value="1"/>
</dbReference>
<keyword evidence="6" id="KW-0406">Ion transport</keyword>
<dbReference type="PANTHER" id="PTHR11693:SF22">
    <property type="entry name" value="ATP SYNTHASE SUBUNIT GAMMA, MITOCHONDRIAL"/>
    <property type="match status" value="1"/>
</dbReference>
<dbReference type="FunFam" id="3.40.1380.10:FF:000003">
    <property type="entry name" value="ATP synthase subunit gamma"/>
    <property type="match status" value="1"/>
</dbReference>
<dbReference type="PRINTS" id="PR00126">
    <property type="entry name" value="ATPASEGAMMA"/>
</dbReference>
<dbReference type="EMBL" id="FJ267591">
    <property type="protein sequence ID" value="ACI49708.1"/>
    <property type="molecule type" value="mRNA"/>
</dbReference>
<protein>
    <recommendedName>
        <fullName evidence="11">F-ATPase gamma subunit</fullName>
    </recommendedName>
</protein>
<dbReference type="Gene3D" id="3.40.1380.10">
    <property type="match status" value="1"/>
</dbReference>
<accession>B6V839</accession>
<keyword evidence="8" id="KW-0472">Membrane</keyword>
<comment type="similarity">
    <text evidence="2">Belongs to the ATPase gamma chain family.</text>
</comment>
<evidence type="ECO:0000256" key="6">
    <source>
        <dbReference type="ARBA" id="ARBA00023065"/>
    </source>
</evidence>
<evidence type="ECO:0000256" key="5">
    <source>
        <dbReference type="ARBA" id="ARBA00022792"/>
    </source>
</evidence>
<evidence type="ECO:0000256" key="7">
    <source>
        <dbReference type="ARBA" id="ARBA00023128"/>
    </source>
</evidence>
<dbReference type="PANTHER" id="PTHR11693">
    <property type="entry name" value="ATP SYNTHASE GAMMA CHAIN"/>
    <property type="match status" value="1"/>
</dbReference>
<keyword evidence="5" id="KW-0999">Mitochondrion inner membrane</keyword>
<sequence length="244" mass="26893">MFTRAAVTLTPKCGTQSQVREMATLKAISIRLKSVKNIQKITKSMKMVSAAKYAKAERELKPARSYGQGATAFFDKAEVKQDEKAPNHLVIAMTSDRGLCGAVHTGIARAIKTALPDKPAGTNTKIVCVGDKARSILGRLFKDQILMHFSDIGKKPPTFIDAARVANEIINSGYEFDFGEMYYNTFRSVVSYKPTILPIYNLSNVGAAEKINLYDSLDEDVLRSYNEFALTSLIFFAMKGGSLQ</sequence>
<keyword evidence="10" id="KW-0066">ATP synthesis</keyword>
<evidence type="ECO:0000256" key="9">
    <source>
        <dbReference type="ARBA" id="ARBA00023196"/>
    </source>
</evidence>
<evidence type="ECO:0000256" key="8">
    <source>
        <dbReference type="ARBA" id="ARBA00023136"/>
    </source>
</evidence>
<keyword evidence="7" id="KW-0496">Mitochondrion</keyword>